<dbReference type="AlphaFoldDB" id="W0ECF4"/>
<proteinExistence type="predicted"/>
<dbReference type="HOGENOM" id="CLU_2245598_0_0_9"/>
<organism evidence="1 2">
    <name type="scientific">Desulfitobacterium metallireducens DSM 15288</name>
    <dbReference type="NCBI Taxonomy" id="871968"/>
    <lineage>
        <taxon>Bacteria</taxon>
        <taxon>Bacillati</taxon>
        <taxon>Bacillota</taxon>
        <taxon>Clostridia</taxon>
        <taxon>Eubacteriales</taxon>
        <taxon>Desulfitobacteriaceae</taxon>
        <taxon>Desulfitobacterium</taxon>
    </lineage>
</organism>
<sequence>MVVGDVYNIEERLQEFDPNLSLELNELNGNYIVLFKDQYVMEWQRPLDARLIKHMRKIDSHRGYDALKEIDEYNEKLDKSNERDRYNYLEAVVKDYKKQIAREI</sequence>
<gene>
    <name evidence="1" type="ORF">DESME_08895</name>
</gene>
<evidence type="ECO:0000313" key="2">
    <source>
        <dbReference type="Proteomes" id="UP000010847"/>
    </source>
</evidence>
<dbReference type="KEGG" id="dmt:DESME_08895"/>
<dbReference type="Proteomes" id="UP000010847">
    <property type="component" value="Chromosome"/>
</dbReference>
<evidence type="ECO:0000313" key="1">
    <source>
        <dbReference type="EMBL" id="AHF08565.1"/>
    </source>
</evidence>
<dbReference type="EMBL" id="CP007032">
    <property type="protein sequence ID" value="AHF08565.1"/>
    <property type="molecule type" value="Genomic_DNA"/>
</dbReference>
<protein>
    <submittedName>
        <fullName evidence="1">Uncharacterized protein</fullName>
    </submittedName>
</protein>
<name>W0ECF4_9FIRM</name>
<reference evidence="1 2" key="1">
    <citation type="submission" date="2013-12" db="EMBL/GenBank/DDBJ databases">
        <authorList>
            <consortium name="DOE Joint Genome Institute"/>
            <person name="Smidt H."/>
            <person name="Huntemann M."/>
            <person name="Han J."/>
            <person name="Chen A."/>
            <person name="Kyrpides N."/>
            <person name="Mavromatis K."/>
            <person name="Markowitz V."/>
            <person name="Palaniappan K."/>
            <person name="Ivanova N."/>
            <person name="Schaumberg A."/>
            <person name="Pati A."/>
            <person name="Liolios K."/>
            <person name="Nordberg H.P."/>
            <person name="Cantor M.N."/>
            <person name="Hua S.X."/>
            <person name="Woyke T."/>
        </authorList>
    </citation>
    <scope>NUCLEOTIDE SEQUENCE [LARGE SCALE GENOMIC DNA]</scope>
    <source>
        <strain evidence="2">DSM 15288</strain>
    </source>
</reference>
<dbReference type="RefSeq" id="WP_006719111.1">
    <property type="nucleotide sequence ID" value="NZ_CP007032.1"/>
</dbReference>
<keyword evidence="2" id="KW-1185">Reference proteome</keyword>
<accession>W0ECF4</accession>
<dbReference type="STRING" id="871968.DESME_08895"/>